<protein>
    <submittedName>
        <fullName evidence="1">Unannotated protein</fullName>
    </submittedName>
</protein>
<sequence length="649" mass="64796">MRAVLRALPRARDRRAATRDETGAVAVLAAALALVLLVSAAFAVDLGRQRVVRADMQALADVVALDAARVLDGRPASRVLAPLPTDGLPSLSAAVSASVARNGSSLGEVVSVTPTLVFLTTDANGAVVPERVGTALKPVPPGAVPDAVLIEAVGSVDFGFARVIGVESGSARRTAIADAQPVACLAVGSYAAGLDTGQSVLLNALLGRLLGSSVNLSAAGYQGLASTEISLLELLEGLPLVDVGTLTVADADQVLATEVSVATILGAAVTALSNADEEVSANVLADLGALAAQIGVAVDLGLLDDLALGTLLGITQGGQTALTTSVNLLDLVVAAVEVANGQYAVEVPDLAVSTGALPGGLRALSPAVDVTGTVEVLPRPRRGCGPRGLKVRTGAVDVDLGVAADVNAGTVGGLLGSNPLANLRIDPVGVNVAVSAAESTATLVDIKCGTAAELAEAEGIDVSVASSLAAATVGLAPVRVRTDVLSILPGAPAASLDLSVSLAGPVQTMQPPWTPVQQFRTPPQSYGDALRFGSGDLVSGLVPSSLALRVNGSISVFGFPAIAVTDGAVDLAGFGPLSREVLEPLLSAILTFVTGRLLPVLVTAVVNPALQLVNWLVGDILGPTLGLTVAGADVFPLPRPSCNSVALRG</sequence>
<dbReference type="EMBL" id="CAEZYQ010000002">
    <property type="protein sequence ID" value="CAB4729861.1"/>
    <property type="molecule type" value="Genomic_DNA"/>
</dbReference>
<reference evidence="1" key="1">
    <citation type="submission" date="2020-05" db="EMBL/GenBank/DDBJ databases">
        <authorList>
            <person name="Chiriac C."/>
            <person name="Salcher M."/>
            <person name="Ghai R."/>
            <person name="Kavagutti S V."/>
        </authorList>
    </citation>
    <scope>NUCLEOTIDE SEQUENCE</scope>
</reference>
<name>A0A6J6S515_9ZZZZ</name>
<organism evidence="1">
    <name type="scientific">freshwater metagenome</name>
    <dbReference type="NCBI Taxonomy" id="449393"/>
    <lineage>
        <taxon>unclassified sequences</taxon>
        <taxon>metagenomes</taxon>
        <taxon>ecological metagenomes</taxon>
    </lineage>
</organism>
<dbReference type="AlphaFoldDB" id="A0A6J6S515"/>
<evidence type="ECO:0000313" key="1">
    <source>
        <dbReference type="EMBL" id="CAB4729861.1"/>
    </source>
</evidence>
<proteinExistence type="predicted"/>
<accession>A0A6J6S515</accession>
<gene>
    <name evidence="1" type="ORF">UFOPK2761_00421</name>
</gene>